<feature type="domain" description="EamA" evidence="7">
    <location>
        <begin position="131"/>
        <end position="265"/>
    </location>
</feature>
<feature type="transmembrane region" description="Helical" evidence="6">
    <location>
        <begin position="222"/>
        <end position="242"/>
    </location>
</feature>
<feature type="transmembrane region" description="Helical" evidence="6">
    <location>
        <begin position="157"/>
        <end position="178"/>
    </location>
</feature>
<feature type="transmembrane region" description="Helical" evidence="6">
    <location>
        <begin position="20"/>
        <end position="39"/>
    </location>
</feature>
<proteinExistence type="inferred from homology"/>
<evidence type="ECO:0000256" key="2">
    <source>
        <dbReference type="ARBA" id="ARBA00007635"/>
    </source>
</evidence>
<protein>
    <recommendedName>
        <fullName evidence="6">WAT1-related protein</fullName>
    </recommendedName>
</protein>
<evidence type="ECO:0000256" key="4">
    <source>
        <dbReference type="ARBA" id="ARBA00022989"/>
    </source>
</evidence>
<dbReference type="GO" id="GO:0022857">
    <property type="term" value="F:transmembrane transporter activity"/>
    <property type="evidence" value="ECO:0007669"/>
    <property type="project" value="InterPro"/>
</dbReference>
<evidence type="ECO:0000256" key="5">
    <source>
        <dbReference type="ARBA" id="ARBA00023136"/>
    </source>
</evidence>
<dbReference type="GO" id="GO:0016020">
    <property type="term" value="C:membrane"/>
    <property type="evidence" value="ECO:0007669"/>
    <property type="project" value="InterPro"/>
</dbReference>
<feature type="transmembrane region" description="Helical" evidence="6">
    <location>
        <begin position="125"/>
        <end position="145"/>
    </location>
</feature>
<feature type="transmembrane region" description="Helical" evidence="6">
    <location>
        <begin position="248"/>
        <end position="266"/>
    </location>
</feature>
<dbReference type="RefSeq" id="XP_015879130.2">
    <property type="nucleotide sequence ID" value="XM_016023644.4"/>
</dbReference>
<keyword evidence="5 6" id="KW-0472">Membrane</keyword>
<dbReference type="InterPro" id="IPR000620">
    <property type="entry name" value="EamA_dom"/>
</dbReference>
<gene>
    <name evidence="9" type="primary">LOC107415336</name>
</gene>
<keyword evidence="8" id="KW-1185">Reference proteome</keyword>
<dbReference type="SUPFAM" id="SSF103481">
    <property type="entry name" value="Multidrug resistance efflux transporter EmrE"/>
    <property type="match status" value="1"/>
</dbReference>
<evidence type="ECO:0000256" key="6">
    <source>
        <dbReference type="RuleBase" id="RU363077"/>
    </source>
</evidence>
<keyword evidence="4 6" id="KW-1133">Transmembrane helix</keyword>
<evidence type="ECO:0000313" key="9">
    <source>
        <dbReference type="RefSeq" id="XP_015879130.2"/>
    </source>
</evidence>
<comment type="similarity">
    <text evidence="2 6">Belongs to the drug/metabolite transporter (DMT) superfamily. Plant drug/metabolite exporter (P-DME) (TC 2.A.7.4) family.</text>
</comment>
<evidence type="ECO:0000256" key="3">
    <source>
        <dbReference type="ARBA" id="ARBA00022692"/>
    </source>
</evidence>
<organism evidence="8 9">
    <name type="scientific">Ziziphus jujuba</name>
    <name type="common">Chinese jujube</name>
    <name type="synonym">Ziziphus sativa</name>
    <dbReference type="NCBI Taxonomy" id="326968"/>
    <lineage>
        <taxon>Eukaryota</taxon>
        <taxon>Viridiplantae</taxon>
        <taxon>Streptophyta</taxon>
        <taxon>Embryophyta</taxon>
        <taxon>Tracheophyta</taxon>
        <taxon>Spermatophyta</taxon>
        <taxon>Magnoliopsida</taxon>
        <taxon>eudicotyledons</taxon>
        <taxon>Gunneridae</taxon>
        <taxon>Pentapetalae</taxon>
        <taxon>rosids</taxon>
        <taxon>fabids</taxon>
        <taxon>Rosales</taxon>
        <taxon>Rhamnaceae</taxon>
        <taxon>Paliureae</taxon>
        <taxon>Ziziphus</taxon>
    </lineage>
</organism>
<evidence type="ECO:0000256" key="1">
    <source>
        <dbReference type="ARBA" id="ARBA00004141"/>
    </source>
</evidence>
<sequence>MEDSITLFWNKRLPITFRQLCKFFFLGLIGVWGEILHPLGVKYSSPTLSSAMGNLSQIFTFLLAIIFRMEKLDLTSSSCQAKSLGTIVSVLGALTVTLYKGPGLFALSPSNSPHQRRLLSQQLEWAIGGGLLAITFLISAIWNIAQTAIVKAFPDELTVIFFYNLFVTIQSMIFTLAVESNPAAWKLKSGIDVTAVLCSGIFGSVIRLGVHTWCLHKKGPVYVVMFRPLGILFAVIMGIIFLGETLHLGSVIGSLIIAFGFYTVMWGQIKEKELAMDDGIDSLESASQRSPLVKSDSNEET</sequence>
<dbReference type="AlphaFoldDB" id="A0A6P3ZZV9"/>
<dbReference type="GeneID" id="107415336"/>
<name>A0A6P3ZZV9_ZIZJJ</name>
<evidence type="ECO:0000313" key="8">
    <source>
        <dbReference type="Proteomes" id="UP001652623"/>
    </source>
</evidence>
<comment type="subcellular location">
    <subcellularLocation>
        <location evidence="1 6">Membrane</location>
        <topology evidence="1 6">Multi-pass membrane protein</topology>
    </subcellularLocation>
</comment>
<feature type="transmembrane region" description="Helical" evidence="6">
    <location>
        <begin position="81"/>
        <end position="99"/>
    </location>
</feature>
<dbReference type="PANTHER" id="PTHR31218">
    <property type="entry name" value="WAT1-RELATED PROTEIN"/>
    <property type="match status" value="1"/>
</dbReference>
<accession>A0A6P3ZZV9</accession>
<keyword evidence="3 6" id="KW-0812">Transmembrane</keyword>
<dbReference type="InterPro" id="IPR037185">
    <property type="entry name" value="EmrE-like"/>
</dbReference>
<dbReference type="Pfam" id="PF00892">
    <property type="entry name" value="EamA"/>
    <property type="match status" value="1"/>
</dbReference>
<feature type="transmembrane region" description="Helical" evidence="6">
    <location>
        <begin position="51"/>
        <end position="69"/>
    </location>
</feature>
<reference evidence="9" key="1">
    <citation type="submission" date="2025-08" db="UniProtKB">
        <authorList>
            <consortium name="RefSeq"/>
        </authorList>
    </citation>
    <scope>IDENTIFICATION</scope>
    <source>
        <tissue evidence="9">Seedling</tissue>
    </source>
</reference>
<evidence type="ECO:0000259" key="7">
    <source>
        <dbReference type="Pfam" id="PF00892"/>
    </source>
</evidence>
<dbReference type="Proteomes" id="UP001652623">
    <property type="component" value="Chromosome 4"/>
</dbReference>
<feature type="transmembrane region" description="Helical" evidence="6">
    <location>
        <begin position="190"/>
        <end position="210"/>
    </location>
</feature>
<dbReference type="InterPro" id="IPR030184">
    <property type="entry name" value="WAT1-related"/>
</dbReference>